<protein>
    <submittedName>
        <fullName evidence="3">SpoIIE-like protein phosphatase domain protein</fullName>
    </submittedName>
</protein>
<evidence type="ECO:0000259" key="2">
    <source>
        <dbReference type="SMART" id="SM00331"/>
    </source>
</evidence>
<accession>S3VDL4</accession>
<evidence type="ECO:0000313" key="4">
    <source>
        <dbReference type="Proteomes" id="UP000014540"/>
    </source>
</evidence>
<dbReference type="InterPro" id="IPR003018">
    <property type="entry name" value="GAF"/>
</dbReference>
<proteinExistence type="predicted"/>
<dbReference type="Gene3D" id="3.30.450.40">
    <property type="match status" value="1"/>
</dbReference>
<gene>
    <name evidence="3" type="ORF">LEP1GSC058_2425</name>
</gene>
<dbReference type="Gene3D" id="3.60.40.10">
    <property type="entry name" value="PPM-type phosphatase domain"/>
    <property type="match status" value="1"/>
</dbReference>
<dbReference type="Gene3D" id="3.30.450.20">
    <property type="entry name" value="PAS domain"/>
    <property type="match status" value="1"/>
</dbReference>
<name>S3VDL4_9LEPT</name>
<dbReference type="AlphaFoldDB" id="S3VDL4"/>
<dbReference type="Proteomes" id="UP000014540">
    <property type="component" value="Unassembled WGS sequence"/>
</dbReference>
<dbReference type="Pfam" id="PF07228">
    <property type="entry name" value="SpoIIE"/>
    <property type="match status" value="1"/>
</dbReference>
<dbReference type="InterPro" id="IPR035965">
    <property type="entry name" value="PAS-like_dom_sf"/>
</dbReference>
<dbReference type="InterPro" id="IPR052016">
    <property type="entry name" value="Bact_Sigma-Reg"/>
</dbReference>
<dbReference type="SUPFAM" id="SSF81606">
    <property type="entry name" value="PP2C-like"/>
    <property type="match status" value="1"/>
</dbReference>
<evidence type="ECO:0000313" key="3">
    <source>
        <dbReference type="EMBL" id="EPG74560.1"/>
    </source>
</evidence>
<keyword evidence="4" id="KW-1185">Reference proteome</keyword>
<dbReference type="Pfam" id="PF01590">
    <property type="entry name" value="GAF"/>
    <property type="match status" value="1"/>
</dbReference>
<dbReference type="SUPFAM" id="SSF55781">
    <property type="entry name" value="GAF domain-like"/>
    <property type="match status" value="1"/>
</dbReference>
<reference evidence="3" key="1">
    <citation type="submission" date="2013-04" db="EMBL/GenBank/DDBJ databases">
        <authorList>
            <person name="Harkins D.M."/>
            <person name="Durkin A.S."/>
            <person name="Selengut J.D."/>
            <person name="Sanka R."/>
            <person name="DePew J."/>
            <person name="Purushe J."/>
            <person name="Ahmed A."/>
            <person name="van der Linden H."/>
            <person name="Goris M.G.A."/>
            <person name="Hartskeerl R.A."/>
            <person name="Vinetz J.M."/>
            <person name="Sutton G.G."/>
            <person name="Nelson W.C."/>
            <person name="Fouts D.E."/>
        </authorList>
    </citation>
    <scope>NUCLEOTIDE SEQUENCE [LARGE SCALE GENOMIC DNA]</scope>
    <source>
        <strain evidence="3">BUT 6</strain>
    </source>
</reference>
<evidence type="ECO:0000256" key="1">
    <source>
        <dbReference type="ARBA" id="ARBA00022801"/>
    </source>
</evidence>
<dbReference type="InterPro" id="IPR036457">
    <property type="entry name" value="PPM-type-like_dom_sf"/>
</dbReference>
<dbReference type="GO" id="GO:0016791">
    <property type="term" value="F:phosphatase activity"/>
    <property type="evidence" value="ECO:0007669"/>
    <property type="project" value="TreeGrafter"/>
</dbReference>
<feature type="domain" description="PPM-type phosphatase" evidence="2">
    <location>
        <begin position="403"/>
        <end position="617"/>
    </location>
</feature>
<sequence length="619" mass="70788">MLRIVYRCPGQIASSLQKTVRILAFRKPILRRKISPGQGFGARIELDYRKRLDEIERIEGYFTRAPEGIWCYELEEPVDIRLPVDEQYRIIYETARLTHCNDTMARMYGYRTAEEIKGTLLKNIHSFENRFSSIGLLEFIRSGYKTHDAESEEVDPKGLKKFFLNTALGVVEDGRLLRAWGVQKDVTLIRGAELRLKRTLRLESLLSEISRNFLSTDPGNTSQAINVALAELGKFCNADRAYVFLYTHAGLTISNTHEWCEDGIEPKMHRLQNLSLEEFQKGDLEIISNRGYMLYNSLEEIPASHESLRGFLSKLSIQSVVVVGLTSHDSELGFIGFDSIKGRKLWTEEDIYVLKLVSDLIVLAFDRKKKESDLNDFYERMNHDLELARLTQRSLVARDFPSSPFYQFESYFRPFEKVGGDIITYIQHETGVLDILFGDVSGHGISSAMVSGMAVLSFRHHAKTGISPAEGIQQFVSDLKPMVVEHHIAAVWARFFPLEKKLVYSYAGHPPILLFRGKEMIELKGMNLPLLIFDSIEYFNESIDLKSGDRIVFYSDGMYEIFNAQGRILDLPGFQAILSEYRNIASLEEYIEQVISEVFKFSEGIFGDDMAMLVLDLKG</sequence>
<keyword evidence="1" id="KW-0378">Hydrolase</keyword>
<dbReference type="PANTHER" id="PTHR43156:SF2">
    <property type="entry name" value="STAGE II SPORULATION PROTEIN E"/>
    <property type="match status" value="1"/>
</dbReference>
<dbReference type="SUPFAM" id="SSF55785">
    <property type="entry name" value="PYP-like sensor domain (PAS domain)"/>
    <property type="match status" value="1"/>
</dbReference>
<dbReference type="PANTHER" id="PTHR43156">
    <property type="entry name" value="STAGE II SPORULATION PROTEIN E-RELATED"/>
    <property type="match status" value="1"/>
</dbReference>
<dbReference type="EMBL" id="AKWZ02000010">
    <property type="protein sequence ID" value="EPG74560.1"/>
    <property type="molecule type" value="Genomic_DNA"/>
</dbReference>
<dbReference type="OrthoDB" id="305353at2"/>
<dbReference type="STRING" id="1193011.LEP1GSC058_2425"/>
<organism evidence="3 4">
    <name type="scientific">Leptospira fainei serovar Hurstbridge str. BUT 6</name>
    <dbReference type="NCBI Taxonomy" id="1193011"/>
    <lineage>
        <taxon>Bacteria</taxon>
        <taxon>Pseudomonadati</taxon>
        <taxon>Spirochaetota</taxon>
        <taxon>Spirochaetia</taxon>
        <taxon>Leptospirales</taxon>
        <taxon>Leptospiraceae</taxon>
        <taxon>Leptospira</taxon>
    </lineage>
</organism>
<dbReference type="InterPro" id="IPR001932">
    <property type="entry name" value="PPM-type_phosphatase-like_dom"/>
</dbReference>
<dbReference type="InterPro" id="IPR029016">
    <property type="entry name" value="GAF-like_dom_sf"/>
</dbReference>
<dbReference type="SMART" id="SM00331">
    <property type="entry name" value="PP2C_SIG"/>
    <property type="match status" value="1"/>
</dbReference>
<comment type="caution">
    <text evidence="3">The sequence shown here is derived from an EMBL/GenBank/DDBJ whole genome shotgun (WGS) entry which is preliminary data.</text>
</comment>